<evidence type="ECO:0000313" key="4">
    <source>
        <dbReference type="EMBL" id="PKI55710.1"/>
    </source>
</evidence>
<sequence>MGLKKMTINDGSHTSFKISEHNNVEKIKKKIIKRQQQPPINSLIKVLRPRVYITDSSAFKSLVQQLTGNGVPGMPPVDADIPVAPASKAPVVDIGTVMRELEEMVSPSFHDYSSPSGHLASLDESSPCPSDDHSSYNSQQEADHHDHQMMLSDSPVDESLSFLFGDLDMTMTENLFSYHDLESWLLDLEPPEVSVYDYPLTGLF</sequence>
<reference evidence="4 6" key="3">
    <citation type="submission" date="2017-11" db="EMBL/GenBank/DDBJ databases">
        <title>De-novo sequencing of pomegranate (Punica granatum L.) genome.</title>
        <authorList>
            <person name="Akparov Z."/>
            <person name="Amiraslanov A."/>
            <person name="Hajiyeva S."/>
            <person name="Abbasov M."/>
            <person name="Kaur K."/>
            <person name="Hamwieh A."/>
            <person name="Solovyev V."/>
            <person name="Salamov A."/>
            <person name="Braich B."/>
            <person name="Kosarev P."/>
            <person name="Mahmoud A."/>
            <person name="Hajiyev E."/>
            <person name="Babayeva S."/>
            <person name="Izzatullayeva V."/>
            <person name="Mammadov A."/>
            <person name="Mammadov A."/>
            <person name="Sharifova S."/>
            <person name="Ojaghi J."/>
            <person name="Eynullazada K."/>
            <person name="Bayramov B."/>
            <person name="Abdulazimova A."/>
            <person name="Shahmuradov I."/>
        </authorList>
    </citation>
    <scope>NUCLEOTIDE SEQUENCE [LARGE SCALE GENOMIC DNA]</scope>
    <source>
        <strain evidence="4">AG2017</strain>
        <strain evidence="6">cv. AG2017</strain>
        <tissue evidence="4">Leaf</tissue>
    </source>
</reference>
<feature type="domain" description="VQ" evidence="2">
    <location>
        <begin position="49"/>
        <end position="68"/>
    </location>
</feature>
<dbReference type="GO" id="GO:0005634">
    <property type="term" value="C:nucleus"/>
    <property type="evidence" value="ECO:0007669"/>
    <property type="project" value="TreeGrafter"/>
</dbReference>
<dbReference type="STRING" id="22663.A0A218WM04"/>
<reference evidence="3" key="2">
    <citation type="submission" date="2017-06" db="EMBL/GenBank/DDBJ databases">
        <title>The pomegranate genome and the genomics of punicalagin biosynthesis.</title>
        <authorList>
            <person name="Xu C."/>
        </authorList>
    </citation>
    <scope>NUCLEOTIDE SEQUENCE [LARGE SCALE GENOMIC DNA]</scope>
    <source>
        <tissue evidence="3">Fresh leaf</tissue>
    </source>
</reference>
<dbReference type="PANTHER" id="PTHR33143">
    <property type="entry name" value="F16F4.1 PROTEIN-RELATED"/>
    <property type="match status" value="1"/>
</dbReference>
<proteinExistence type="predicted"/>
<evidence type="ECO:0000259" key="2">
    <source>
        <dbReference type="Pfam" id="PF05678"/>
    </source>
</evidence>
<dbReference type="EMBL" id="MTKT01003953">
    <property type="protein sequence ID" value="OWM73281.1"/>
    <property type="molecule type" value="Genomic_DNA"/>
</dbReference>
<dbReference type="AlphaFoldDB" id="A0A218WM04"/>
<gene>
    <name evidence="3" type="ORF">CDL15_Pgr001395</name>
    <name evidence="4" type="ORF">CRG98_023926</name>
</gene>
<accession>A0A218WM04</accession>
<dbReference type="Proteomes" id="UP000233551">
    <property type="component" value="Unassembled WGS sequence"/>
</dbReference>
<evidence type="ECO:0000313" key="5">
    <source>
        <dbReference type="Proteomes" id="UP000197138"/>
    </source>
</evidence>
<dbReference type="PANTHER" id="PTHR33143:SF60">
    <property type="entry name" value="VQ DOMAIN-CONTAINING PROTEIN"/>
    <property type="match status" value="1"/>
</dbReference>
<name>A0A218WM04_PUNGR</name>
<reference evidence="5" key="1">
    <citation type="journal article" date="2017" name="Plant J.">
        <title>The pomegranate (Punica granatum L.) genome and the genomics of punicalagin biosynthesis.</title>
        <authorList>
            <person name="Qin G."/>
            <person name="Xu C."/>
            <person name="Ming R."/>
            <person name="Tang H."/>
            <person name="Guyot R."/>
            <person name="Kramer E.M."/>
            <person name="Hu Y."/>
            <person name="Yi X."/>
            <person name="Qi Y."/>
            <person name="Xu X."/>
            <person name="Gao Z."/>
            <person name="Pan H."/>
            <person name="Jian J."/>
            <person name="Tian Y."/>
            <person name="Yue Z."/>
            <person name="Xu Y."/>
        </authorList>
    </citation>
    <scope>NUCLEOTIDE SEQUENCE [LARGE SCALE GENOMIC DNA]</scope>
    <source>
        <strain evidence="5">cv. Dabenzi</strain>
    </source>
</reference>
<organism evidence="3 5">
    <name type="scientific">Punica granatum</name>
    <name type="common">Pomegranate</name>
    <dbReference type="NCBI Taxonomy" id="22663"/>
    <lineage>
        <taxon>Eukaryota</taxon>
        <taxon>Viridiplantae</taxon>
        <taxon>Streptophyta</taxon>
        <taxon>Embryophyta</taxon>
        <taxon>Tracheophyta</taxon>
        <taxon>Spermatophyta</taxon>
        <taxon>Magnoliopsida</taxon>
        <taxon>eudicotyledons</taxon>
        <taxon>Gunneridae</taxon>
        <taxon>Pentapetalae</taxon>
        <taxon>rosids</taxon>
        <taxon>malvids</taxon>
        <taxon>Myrtales</taxon>
        <taxon>Lythraceae</taxon>
        <taxon>Punica</taxon>
    </lineage>
</organism>
<dbReference type="Proteomes" id="UP000197138">
    <property type="component" value="Unassembled WGS sequence"/>
</dbReference>
<keyword evidence="6" id="KW-1185">Reference proteome</keyword>
<evidence type="ECO:0000313" key="3">
    <source>
        <dbReference type="EMBL" id="OWM73281.1"/>
    </source>
</evidence>
<dbReference type="EMBL" id="PGOL01001681">
    <property type="protein sequence ID" value="PKI55710.1"/>
    <property type="molecule type" value="Genomic_DNA"/>
</dbReference>
<comment type="caution">
    <text evidence="3">The sequence shown here is derived from an EMBL/GenBank/DDBJ whole genome shotgun (WGS) entry which is preliminary data.</text>
</comment>
<protein>
    <recommendedName>
        <fullName evidence="2">VQ domain-containing protein</fullName>
    </recommendedName>
</protein>
<evidence type="ECO:0000313" key="6">
    <source>
        <dbReference type="Proteomes" id="UP000233551"/>
    </source>
</evidence>
<dbReference type="InterPro" id="IPR008889">
    <property type="entry name" value="VQ"/>
</dbReference>
<evidence type="ECO:0000256" key="1">
    <source>
        <dbReference type="SAM" id="MobiDB-lite"/>
    </source>
</evidence>
<feature type="region of interest" description="Disordered" evidence="1">
    <location>
        <begin position="108"/>
        <end position="145"/>
    </location>
</feature>
<dbReference type="Pfam" id="PF05678">
    <property type="entry name" value="VQ"/>
    <property type="match status" value="1"/>
</dbReference>
<dbReference type="InterPro" id="IPR039607">
    <property type="entry name" value="VQ_8/17/18/20/21/25"/>
</dbReference>